<evidence type="ECO:0008006" key="5">
    <source>
        <dbReference type="Google" id="ProtNLM"/>
    </source>
</evidence>
<evidence type="ECO:0000256" key="1">
    <source>
        <dbReference type="SAM" id="MobiDB-lite"/>
    </source>
</evidence>
<evidence type="ECO:0000256" key="2">
    <source>
        <dbReference type="SAM" id="Phobius"/>
    </source>
</evidence>
<evidence type="ECO:0000313" key="3">
    <source>
        <dbReference type="EMBL" id="MEZ0492513.1"/>
    </source>
</evidence>
<organism evidence="3 4">
    <name type="scientific">Kineococcus mangrovi</name>
    <dbReference type="NCBI Taxonomy" id="1660183"/>
    <lineage>
        <taxon>Bacteria</taxon>
        <taxon>Bacillati</taxon>
        <taxon>Actinomycetota</taxon>
        <taxon>Actinomycetes</taxon>
        <taxon>Kineosporiales</taxon>
        <taxon>Kineosporiaceae</taxon>
        <taxon>Kineococcus</taxon>
    </lineage>
</organism>
<proteinExistence type="predicted"/>
<name>A0ABV4I1F8_9ACTN</name>
<sequence length="227" mass="22734">MSSVLHPVGPEDKGTYWRRRLVVVLALVVVAVLVALGVRALTTSDDAQAQGPTKLDPSTVATTGATADATTPGATPTGTPGATPSGSATAPTATTAAGACSDQSLAVTLTTAATTYGPGKAPNLVLTVENTSQTPCTVETSSAVRVLTVTDASGAQVWSSAHCQTRGESVTDQLAPGQTRSKTTTWSRQRSEAGCPTGQPAVEPGTYTVNGTWDGVAAAPITLALTG</sequence>
<keyword evidence="2" id="KW-1133">Transmembrane helix</keyword>
<keyword evidence="2" id="KW-0812">Transmembrane</keyword>
<accession>A0ABV4I1F8</accession>
<gene>
    <name evidence="3" type="ORF">AB2L28_09720</name>
</gene>
<dbReference type="InterPro" id="IPR038144">
    <property type="entry name" value="IPI"/>
</dbReference>
<feature type="transmembrane region" description="Helical" evidence="2">
    <location>
        <begin position="21"/>
        <end position="41"/>
    </location>
</feature>
<keyword evidence="2" id="KW-0472">Membrane</keyword>
<reference evidence="3 4" key="1">
    <citation type="submission" date="2024-07" db="EMBL/GenBank/DDBJ databases">
        <authorList>
            <person name="Thanompreechachai J."/>
            <person name="Duangmal K."/>
        </authorList>
    </citation>
    <scope>NUCLEOTIDE SEQUENCE [LARGE SCALE GENOMIC DNA]</scope>
    <source>
        <strain evidence="3 4">TBRC 1896</strain>
    </source>
</reference>
<feature type="region of interest" description="Disordered" evidence="1">
    <location>
        <begin position="46"/>
        <end position="94"/>
    </location>
</feature>
<dbReference type="Proteomes" id="UP001566476">
    <property type="component" value="Unassembled WGS sequence"/>
</dbReference>
<feature type="compositionally biased region" description="Polar residues" evidence="1">
    <location>
        <begin position="176"/>
        <end position="188"/>
    </location>
</feature>
<dbReference type="EMBL" id="JBGGTQ010000004">
    <property type="protein sequence ID" value="MEZ0492513.1"/>
    <property type="molecule type" value="Genomic_DNA"/>
</dbReference>
<protein>
    <recommendedName>
        <fullName evidence="5">DUF4232 domain-containing protein</fullName>
    </recommendedName>
</protein>
<evidence type="ECO:0000313" key="4">
    <source>
        <dbReference type="Proteomes" id="UP001566476"/>
    </source>
</evidence>
<feature type="compositionally biased region" description="Low complexity" evidence="1">
    <location>
        <begin position="61"/>
        <end position="94"/>
    </location>
</feature>
<comment type="caution">
    <text evidence="3">The sequence shown here is derived from an EMBL/GenBank/DDBJ whole genome shotgun (WGS) entry which is preliminary data.</text>
</comment>
<keyword evidence="4" id="KW-1185">Reference proteome</keyword>
<dbReference type="RefSeq" id="WP_370718561.1">
    <property type="nucleotide sequence ID" value="NZ_JBGGTQ010000004.1"/>
</dbReference>
<dbReference type="Gene3D" id="2.60.40.2360">
    <property type="entry name" value="Intracellular proteinase inhibitor BsuPI"/>
    <property type="match status" value="1"/>
</dbReference>
<feature type="region of interest" description="Disordered" evidence="1">
    <location>
        <begin position="176"/>
        <end position="199"/>
    </location>
</feature>